<evidence type="ECO:0000256" key="1">
    <source>
        <dbReference type="SAM" id="MobiDB-lite"/>
    </source>
</evidence>
<evidence type="ECO:0000313" key="3">
    <source>
        <dbReference type="Proteomes" id="UP000051861"/>
    </source>
</evidence>
<reference evidence="2 3" key="1">
    <citation type="journal article" date="2015" name="Microbiome">
        <title>Genomic resolution of linkages in carbon, nitrogen, and sulfur cycling among widespread estuary sediment bacteria.</title>
        <authorList>
            <person name="Baker B.J."/>
            <person name="Lazar C.S."/>
            <person name="Teske A.P."/>
            <person name="Dick G.J."/>
        </authorList>
    </citation>
    <scope>NUCLEOTIDE SEQUENCE [LARGE SCALE GENOMIC DNA]</scope>
    <source>
        <strain evidence="2">DG_54_3</strain>
    </source>
</reference>
<dbReference type="AlphaFoldDB" id="A0A0S7XNF6"/>
<dbReference type="EMBL" id="LIZX01000218">
    <property type="protein sequence ID" value="KPJ63807.1"/>
    <property type="molecule type" value="Genomic_DNA"/>
</dbReference>
<organism evidence="2 3">
    <name type="scientific">candidate division WOR-1 bacterium DG_54_3</name>
    <dbReference type="NCBI Taxonomy" id="1703775"/>
    <lineage>
        <taxon>Bacteria</taxon>
        <taxon>Bacillati</taxon>
        <taxon>Saganbacteria</taxon>
    </lineage>
</organism>
<proteinExistence type="predicted"/>
<name>A0A0S7XNF6_UNCSA</name>
<dbReference type="InterPro" id="IPR043519">
    <property type="entry name" value="NT_sf"/>
</dbReference>
<dbReference type="Gene3D" id="3.30.460.40">
    <property type="match status" value="1"/>
</dbReference>
<gene>
    <name evidence="2" type="ORF">AMJ44_13950</name>
</gene>
<feature type="region of interest" description="Disordered" evidence="1">
    <location>
        <begin position="1"/>
        <end position="26"/>
    </location>
</feature>
<evidence type="ECO:0000313" key="2">
    <source>
        <dbReference type="EMBL" id="KPJ63807.1"/>
    </source>
</evidence>
<dbReference type="SUPFAM" id="SSF81301">
    <property type="entry name" value="Nucleotidyltransferase"/>
    <property type="match status" value="1"/>
</dbReference>
<protein>
    <submittedName>
        <fullName evidence="2">Uncharacterized protein</fullName>
    </submittedName>
</protein>
<comment type="caution">
    <text evidence="2">The sequence shown here is derived from an EMBL/GenBank/DDBJ whole genome shotgun (WGS) entry which is preliminary data.</text>
</comment>
<sequence length="95" mass="10366">MVGQGCPTYGESGNYVSVGGAPSPAKGPREVDIIIEPAVSYKEAEKKVVRIKVDDLTLPVISIDNLIKMKRKTGRAVDKLDIEELTKIKKLKKSI</sequence>
<accession>A0A0S7XNF6</accession>
<dbReference type="Proteomes" id="UP000051861">
    <property type="component" value="Unassembled WGS sequence"/>
</dbReference>